<keyword evidence="1" id="KW-0812">Transmembrane</keyword>
<accession>A0A1G2HJZ0</accession>
<sequence length="115" mass="13172">MNIWLWILTAFVIMFTWVPIGALGAQLASRAVNSKSLTGTESDEFIAIFGWFGLFLSLVMLAMRILILIAWSTWRSIWSILYGSIRMGDMGANKFKDTQDDLFHKNRYGTDYSIH</sequence>
<protein>
    <submittedName>
        <fullName evidence="2">Uncharacterized protein</fullName>
    </submittedName>
</protein>
<evidence type="ECO:0000313" key="2">
    <source>
        <dbReference type="EMBL" id="OGZ62802.1"/>
    </source>
</evidence>
<dbReference type="Proteomes" id="UP000178509">
    <property type="component" value="Unassembled WGS sequence"/>
</dbReference>
<evidence type="ECO:0000256" key="1">
    <source>
        <dbReference type="SAM" id="Phobius"/>
    </source>
</evidence>
<dbReference type="AlphaFoldDB" id="A0A1G2HJZ0"/>
<dbReference type="STRING" id="1802164.A3H51_02300"/>
<evidence type="ECO:0000313" key="3">
    <source>
        <dbReference type="Proteomes" id="UP000178509"/>
    </source>
</evidence>
<name>A0A1G2HJZ0_9BACT</name>
<keyword evidence="1" id="KW-1133">Transmembrane helix</keyword>
<reference evidence="2 3" key="1">
    <citation type="journal article" date="2016" name="Nat. Commun.">
        <title>Thousands of microbial genomes shed light on interconnected biogeochemical processes in an aquifer system.</title>
        <authorList>
            <person name="Anantharaman K."/>
            <person name="Brown C.T."/>
            <person name="Hug L.A."/>
            <person name="Sharon I."/>
            <person name="Castelle C.J."/>
            <person name="Probst A.J."/>
            <person name="Thomas B.C."/>
            <person name="Singh A."/>
            <person name="Wilkins M.J."/>
            <person name="Karaoz U."/>
            <person name="Brodie E.L."/>
            <person name="Williams K.H."/>
            <person name="Hubbard S.S."/>
            <person name="Banfield J.F."/>
        </authorList>
    </citation>
    <scope>NUCLEOTIDE SEQUENCE [LARGE SCALE GENOMIC DNA]</scope>
</reference>
<organism evidence="2 3">
    <name type="scientific">Candidatus Spechtbacteria bacterium RIFCSPLOWO2_02_FULL_38_8</name>
    <dbReference type="NCBI Taxonomy" id="1802164"/>
    <lineage>
        <taxon>Bacteria</taxon>
        <taxon>Candidatus Spechtiibacteriota</taxon>
    </lineage>
</organism>
<gene>
    <name evidence="2" type="ORF">A3H51_02300</name>
</gene>
<proteinExistence type="predicted"/>
<keyword evidence="1" id="KW-0472">Membrane</keyword>
<comment type="caution">
    <text evidence="2">The sequence shown here is derived from an EMBL/GenBank/DDBJ whole genome shotgun (WGS) entry which is preliminary data.</text>
</comment>
<dbReference type="EMBL" id="MHOJ01000010">
    <property type="protein sequence ID" value="OGZ62802.1"/>
    <property type="molecule type" value="Genomic_DNA"/>
</dbReference>
<feature type="transmembrane region" description="Helical" evidence="1">
    <location>
        <begin position="48"/>
        <end position="71"/>
    </location>
</feature>